<dbReference type="EMBL" id="CAJVQC010119328">
    <property type="protein sequence ID" value="CAG8838042.1"/>
    <property type="molecule type" value="Genomic_DNA"/>
</dbReference>
<gene>
    <name evidence="1" type="ORF">RPERSI_LOCUS30524</name>
</gene>
<proteinExistence type="predicted"/>
<reference evidence="1" key="1">
    <citation type="submission" date="2021-06" db="EMBL/GenBank/DDBJ databases">
        <authorList>
            <person name="Kallberg Y."/>
            <person name="Tangrot J."/>
            <person name="Rosling A."/>
        </authorList>
    </citation>
    <scope>NUCLEOTIDE SEQUENCE</scope>
    <source>
        <strain evidence="1">MA461A</strain>
    </source>
</reference>
<accession>A0ACA9SGX6</accession>
<evidence type="ECO:0000313" key="1">
    <source>
        <dbReference type="EMBL" id="CAG8838042.1"/>
    </source>
</evidence>
<evidence type="ECO:0000313" key="2">
    <source>
        <dbReference type="Proteomes" id="UP000789920"/>
    </source>
</evidence>
<protein>
    <submittedName>
        <fullName evidence="1">19512_t:CDS:1</fullName>
    </submittedName>
</protein>
<feature type="non-terminal residue" evidence="1">
    <location>
        <position position="51"/>
    </location>
</feature>
<keyword evidence="2" id="KW-1185">Reference proteome</keyword>
<name>A0ACA9SGX6_9GLOM</name>
<sequence length="51" mass="6154">MSISKEKIETDLELYYQNDPSKPHEISRRDINRISCELSSDSEEVKYEKYR</sequence>
<organism evidence="1 2">
    <name type="scientific">Racocetra persica</name>
    <dbReference type="NCBI Taxonomy" id="160502"/>
    <lineage>
        <taxon>Eukaryota</taxon>
        <taxon>Fungi</taxon>
        <taxon>Fungi incertae sedis</taxon>
        <taxon>Mucoromycota</taxon>
        <taxon>Glomeromycotina</taxon>
        <taxon>Glomeromycetes</taxon>
        <taxon>Diversisporales</taxon>
        <taxon>Gigasporaceae</taxon>
        <taxon>Racocetra</taxon>
    </lineage>
</organism>
<dbReference type="Proteomes" id="UP000789920">
    <property type="component" value="Unassembled WGS sequence"/>
</dbReference>
<comment type="caution">
    <text evidence="1">The sequence shown here is derived from an EMBL/GenBank/DDBJ whole genome shotgun (WGS) entry which is preliminary data.</text>
</comment>